<evidence type="ECO:0000313" key="1">
    <source>
        <dbReference type="EMBL" id="DAF51932.1"/>
    </source>
</evidence>
<organism evidence="1">
    <name type="scientific">Siphoviridae sp. ctOb14</name>
    <dbReference type="NCBI Taxonomy" id="2827862"/>
    <lineage>
        <taxon>Viruses</taxon>
        <taxon>Duplodnaviria</taxon>
        <taxon>Heunggongvirae</taxon>
        <taxon>Uroviricota</taxon>
        <taxon>Caudoviricetes</taxon>
    </lineage>
</organism>
<dbReference type="EMBL" id="BK032625">
    <property type="protein sequence ID" value="DAF51932.1"/>
    <property type="molecule type" value="Genomic_DNA"/>
</dbReference>
<sequence>MGLFKNKEQESKNRQEQFSLILEKYNLRDLPSEDQEIIKQIAHRTAGTDLISFNASAVDSAKLSLLNTIVEQNWVIMKLLNDLKTK</sequence>
<name>A0A8S5SLJ2_9CAUD</name>
<reference evidence="1" key="1">
    <citation type="journal article" date="2021" name="Proc. Natl. Acad. Sci. U.S.A.">
        <title>A Catalog of Tens of Thousands of Viruses from Human Metagenomes Reveals Hidden Associations with Chronic Diseases.</title>
        <authorList>
            <person name="Tisza M.J."/>
            <person name="Buck C.B."/>
        </authorList>
    </citation>
    <scope>NUCLEOTIDE SEQUENCE</scope>
    <source>
        <strain evidence="1">CtOb14</strain>
    </source>
</reference>
<accession>A0A8S5SLJ2</accession>
<protein>
    <submittedName>
        <fullName evidence="1">Precorrin-8X methylmutase</fullName>
    </submittedName>
</protein>
<proteinExistence type="predicted"/>